<evidence type="ECO:0000259" key="7">
    <source>
        <dbReference type="Pfam" id="PF13870"/>
    </source>
</evidence>
<dbReference type="OrthoDB" id="10254794at2759"/>
<organism evidence="8 9">
    <name type="scientific">Vitrella brassicaformis (strain CCMP3155)</name>
    <dbReference type="NCBI Taxonomy" id="1169540"/>
    <lineage>
        <taxon>Eukaryota</taxon>
        <taxon>Sar</taxon>
        <taxon>Alveolata</taxon>
        <taxon>Colpodellida</taxon>
        <taxon>Vitrellaceae</taxon>
        <taxon>Vitrella</taxon>
    </lineage>
</organism>
<dbReference type="InterPro" id="IPR036770">
    <property type="entry name" value="Ankyrin_rpt-contain_sf"/>
</dbReference>
<dbReference type="AlphaFoldDB" id="A0A0G4F6J0"/>
<feature type="region of interest" description="Disordered" evidence="6">
    <location>
        <begin position="368"/>
        <end position="466"/>
    </location>
</feature>
<dbReference type="OMA" id="ITHWREN"/>
<evidence type="ECO:0000256" key="2">
    <source>
        <dbReference type="ARBA" id="ARBA00023054"/>
    </source>
</evidence>
<dbReference type="Proteomes" id="UP000041254">
    <property type="component" value="Unassembled WGS sequence"/>
</dbReference>
<dbReference type="GO" id="GO:0005930">
    <property type="term" value="C:axoneme"/>
    <property type="evidence" value="ECO:0007669"/>
    <property type="project" value="TreeGrafter"/>
</dbReference>
<comment type="subcellular location">
    <subcellularLocation>
        <location evidence="1">Cell projection</location>
        <location evidence="1">Cilium</location>
    </subcellularLocation>
</comment>
<reference evidence="8 9" key="1">
    <citation type="submission" date="2014-11" db="EMBL/GenBank/DDBJ databases">
        <authorList>
            <person name="Zhu J."/>
            <person name="Qi W."/>
            <person name="Song R."/>
        </authorList>
    </citation>
    <scope>NUCLEOTIDE SEQUENCE [LARGE SCALE GENOMIC DNA]</scope>
</reference>
<feature type="compositionally biased region" description="Acidic residues" evidence="6">
    <location>
        <begin position="399"/>
        <end position="412"/>
    </location>
</feature>
<protein>
    <recommendedName>
        <fullName evidence="7">CCDC113/CCDC96 coiled-coil domain-containing protein</fullName>
    </recommendedName>
</protein>
<feature type="repeat" description="ANK" evidence="4">
    <location>
        <begin position="218"/>
        <end position="250"/>
    </location>
</feature>
<keyword evidence="3" id="KW-0966">Cell projection</keyword>
<evidence type="ECO:0000256" key="6">
    <source>
        <dbReference type="SAM" id="MobiDB-lite"/>
    </source>
</evidence>
<feature type="coiled-coil region" evidence="5">
    <location>
        <begin position="298"/>
        <end position="331"/>
    </location>
</feature>
<dbReference type="PROSITE" id="PS50088">
    <property type="entry name" value="ANK_REPEAT"/>
    <property type="match status" value="1"/>
</dbReference>
<feature type="coiled-coil region" evidence="5">
    <location>
        <begin position="564"/>
        <end position="595"/>
    </location>
</feature>
<dbReference type="InterPro" id="IPR025254">
    <property type="entry name" value="CCDC113/CCDC96_CC"/>
</dbReference>
<evidence type="ECO:0000313" key="8">
    <source>
        <dbReference type="EMBL" id="CEM07866.1"/>
    </source>
</evidence>
<accession>A0A0G4F6J0</accession>
<sequence length="865" mass="95985">MTWEPGSHIAEHTAFARYVNPEDPASEKWGQIFSLVQEDDVEALEDMLRSYVQAQEIDGLKEGQPLEVEIFGYQSMLAHASQFSLAITRFLVETLGNNVNIRSSGVKDQTPLFNSRGDSIAYLLERGADQYAFNTDGDCPMTSALRRGDYEQALDFLKQGLDVGAKDRHGDTGLFLACVHEAEVGMENAQDSFWEEFFYQCEDRPQEMRRIINTKCRNGNTCLHILVKKERGELIRRMLEWGANPEIHNDEGDTPHLKAEWTEGLILRAEAGKEAAAAAAAGHAEIKIDTILEEEDLAVEDEDALAALQKAKEAQEDEESAKALIAEQELAAQAAAEAEAAAAAAAAAAAEAPPVEGVEFVTVAEGEEAAVEGEGVPEGVEGEAVEGEGAEVPAAAEGEAAEAPEGEEAAEGEEFRPPPAEVPEFEAAAPLPPPLAGPIPTPGFPKAETEAEESAEEGEEQLSAVGEELVPEDTEEIMRQREEQRLLDEHEELTNLLVDFEQQQNELQKDNAELQRKVALWRHKFGSQAGGMEQPHVMANTATRVTEAKYTNVLHHVHGVRLKLRQIQVRAARMSEELKNKLEEKRQKAIECRDAFREFKRQVAKNAEYSRTGKPIPPKVLQVLEDFEKEKDDEVEEVRGANISLKNRLSRLEQQLRKKDELAENLHIIDFEQLKIENQTLNEKIEERNEELHKLRKKTVSTVQVTTHMREKLQFLHYEVDTLRQELSQLESELSSQRDLVAKTKHERDDYRLENVKLRQQTGIVNSDLLTRDFDDRQQAIKTAQQEIKRMRDRHKKLTNYIVSGTQKMGRLAATLPAQPGTLGGKRGALGLQMAAGRGGLMATAAQGGRLGGVGGFSGSGGMAQ</sequence>
<dbReference type="InterPro" id="IPR002110">
    <property type="entry name" value="Ankyrin_rpt"/>
</dbReference>
<dbReference type="InParanoid" id="A0A0G4F6J0"/>
<keyword evidence="4" id="KW-0040">ANK repeat</keyword>
<evidence type="ECO:0000313" key="9">
    <source>
        <dbReference type="Proteomes" id="UP000041254"/>
    </source>
</evidence>
<dbReference type="PROSITE" id="PS50297">
    <property type="entry name" value="ANK_REP_REGION"/>
    <property type="match status" value="1"/>
</dbReference>
<dbReference type="GO" id="GO:0036064">
    <property type="term" value="C:ciliary basal body"/>
    <property type="evidence" value="ECO:0007669"/>
    <property type="project" value="TreeGrafter"/>
</dbReference>
<feature type="coiled-coil region" evidence="5">
    <location>
        <begin position="483"/>
        <end position="524"/>
    </location>
</feature>
<dbReference type="STRING" id="1169540.A0A0G4F6J0"/>
<dbReference type="InterPro" id="IPR051885">
    <property type="entry name" value="CC_CF"/>
</dbReference>
<evidence type="ECO:0000256" key="1">
    <source>
        <dbReference type="ARBA" id="ARBA00004138"/>
    </source>
</evidence>
<feature type="compositionally biased region" description="Pro residues" evidence="6">
    <location>
        <begin position="430"/>
        <end position="443"/>
    </location>
</feature>
<dbReference type="PANTHER" id="PTHR15654:SF1">
    <property type="entry name" value="COILED-COIL DOMAIN-CONTAINING PROTEIN 96"/>
    <property type="match status" value="1"/>
</dbReference>
<dbReference type="SUPFAM" id="SSF48403">
    <property type="entry name" value="Ankyrin repeat"/>
    <property type="match status" value="1"/>
</dbReference>
<keyword evidence="9" id="KW-1185">Reference proteome</keyword>
<evidence type="ECO:0000256" key="3">
    <source>
        <dbReference type="ARBA" id="ARBA00023273"/>
    </source>
</evidence>
<dbReference type="Pfam" id="PF00023">
    <property type="entry name" value="Ank"/>
    <property type="match status" value="1"/>
</dbReference>
<feature type="compositionally biased region" description="Acidic residues" evidence="6">
    <location>
        <begin position="450"/>
        <end position="460"/>
    </location>
</feature>
<dbReference type="GO" id="GO:0060271">
    <property type="term" value="P:cilium assembly"/>
    <property type="evidence" value="ECO:0007669"/>
    <property type="project" value="TreeGrafter"/>
</dbReference>
<dbReference type="Pfam" id="PF13870">
    <property type="entry name" value="CCDC113_CCDC96_CC"/>
    <property type="match status" value="1"/>
</dbReference>
<feature type="compositionally biased region" description="Acidic residues" evidence="6">
    <location>
        <begin position="380"/>
        <end position="389"/>
    </location>
</feature>
<feature type="coiled-coil region" evidence="5">
    <location>
        <begin position="635"/>
        <end position="801"/>
    </location>
</feature>
<dbReference type="EMBL" id="CDMY01000379">
    <property type="protein sequence ID" value="CEM07866.1"/>
    <property type="molecule type" value="Genomic_DNA"/>
</dbReference>
<gene>
    <name evidence="8" type="ORF">Vbra_3048</name>
</gene>
<proteinExistence type="predicted"/>
<name>A0A0G4F6J0_VITBC</name>
<dbReference type="Gene3D" id="1.25.40.20">
    <property type="entry name" value="Ankyrin repeat-containing domain"/>
    <property type="match status" value="2"/>
</dbReference>
<evidence type="ECO:0000256" key="4">
    <source>
        <dbReference type="PROSITE-ProRule" id="PRU00023"/>
    </source>
</evidence>
<evidence type="ECO:0000256" key="5">
    <source>
        <dbReference type="SAM" id="Coils"/>
    </source>
</evidence>
<keyword evidence="2 5" id="KW-0175">Coiled coil</keyword>
<feature type="domain" description="CCDC113/CCDC96 coiled-coil" evidence="7">
    <location>
        <begin position="629"/>
        <end position="801"/>
    </location>
</feature>
<dbReference type="VEuPathDB" id="CryptoDB:Vbra_3048"/>
<dbReference type="PANTHER" id="PTHR15654">
    <property type="entry name" value="COILED-COIL DOMAIN-CONTAINING PROTEIN 113-RELATED"/>
    <property type="match status" value="1"/>
</dbReference>